<gene>
    <name evidence="2" type="ORF">CAEBREN_19188</name>
</gene>
<dbReference type="InterPro" id="IPR032675">
    <property type="entry name" value="LRR_dom_sf"/>
</dbReference>
<dbReference type="Proteomes" id="UP000008068">
    <property type="component" value="Unassembled WGS sequence"/>
</dbReference>
<dbReference type="Gene3D" id="3.80.10.10">
    <property type="entry name" value="Ribonuclease Inhibitor"/>
    <property type="match status" value="1"/>
</dbReference>
<organism evidence="3">
    <name type="scientific">Caenorhabditis brenneri</name>
    <name type="common">Nematode worm</name>
    <dbReference type="NCBI Taxonomy" id="135651"/>
    <lineage>
        <taxon>Eukaryota</taxon>
        <taxon>Metazoa</taxon>
        <taxon>Ecdysozoa</taxon>
        <taxon>Nematoda</taxon>
        <taxon>Chromadorea</taxon>
        <taxon>Rhabditida</taxon>
        <taxon>Rhabditina</taxon>
        <taxon>Rhabditomorpha</taxon>
        <taxon>Rhabditoidea</taxon>
        <taxon>Rhabditidae</taxon>
        <taxon>Peloderinae</taxon>
        <taxon>Caenorhabditis</taxon>
    </lineage>
</organism>
<name>G0N770_CAEBE</name>
<feature type="region of interest" description="Disordered" evidence="1">
    <location>
        <begin position="536"/>
        <end position="583"/>
    </location>
</feature>
<dbReference type="SUPFAM" id="SSF52047">
    <property type="entry name" value="RNI-like"/>
    <property type="match status" value="1"/>
</dbReference>
<dbReference type="AlphaFoldDB" id="G0N770"/>
<feature type="compositionally biased region" description="Pro residues" evidence="1">
    <location>
        <begin position="389"/>
        <end position="401"/>
    </location>
</feature>
<feature type="compositionally biased region" description="Basic residues" evidence="1">
    <location>
        <begin position="403"/>
        <end position="415"/>
    </location>
</feature>
<evidence type="ECO:0000313" key="3">
    <source>
        <dbReference type="Proteomes" id="UP000008068"/>
    </source>
</evidence>
<protein>
    <submittedName>
        <fullName evidence="2">Uncharacterized protein</fullName>
    </submittedName>
</protein>
<dbReference type="OMA" id="CKNEVMA"/>
<reference evidence="3" key="1">
    <citation type="submission" date="2011-07" db="EMBL/GenBank/DDBJ databases">
        <authorList>
            <consortium name="Caenorhabditis brenneri Sequencing and Analysis Consortium"/>
            <person name="Wilson R.K."/>
        </authorList>
    </citation>
    <scope>NUCLEOTIDE SEQUENCE [LARGE SCALE GENOMIC DNA]</scope>
    <source>
        <strain evidence="3">PB2801</strain>
    </source>
</reference>
<accession>G0N770</accession>
<dbReference type="InParanoid" id="G0N770"/>
<dbReference type="EMBL" id="GL379846">
    <property type="protein sequence ID" value="EGT54484.1"/>
    <property type="molecule type" value="Genomic_DNA"/>
</dbReference>
<proteinExistence type="predicted"/>
<dbReference type="HOGENOM" id="CLU_015331_0_0_1"/>
<evidence type="ECO:0000313" key="2">
    <source>
        <dbReference type="EMBL" id="EGT54484.1"/>
    </source>
</evidence>
<feature type="compositionally biased region" description="Pro residues" evidence="1">
    <location>
        <begin position="564"/>
        <end position="583"/>
    </location>
</feature>
<dbReference type="FunCoup" id="G0N770">
    <property type="interactions" value="441"/>
</dbReference>
<evidence type="ECO:0000256" key="1">
    <source>
        <dbReference type="SAM" id="MobiDB-lite"/>
    </source>
</evidence>
<sequence>MAGVNFVHTYENATFQKQGEDANRTHFKTDARETAIKLCPGLKKLIIQAKLTDFDAVMLSNLNLKLTKLYISIENLSLVNFPKFEKLRTLHLVYNSSKDLKVVEVVEKRILKAAFPPTLTRVCLTGIYLTEDLLNHLATLPNLMCLDLIGCLVDSRVGAKYIPLLEKFPALEELSIPPSMFSFSVKARTPADITLQKLKVTKIGIFMDQFDDDVFYSQTRHFFPEKLKVLVVFGNYTPLKRWKFLKSIQNFKIIFGPNTSLASCPQANLTNVKLLSHMVRCPPYIPQDYSPNFLRNHDVLLGNLNWQFSLVEWKDNNNCKNEVMALRQSMNASENEEVVFEGLRIPAPVILERFGQMRNRRMPVSPEGFQVFDVIAIPQAPPLPGRLPVPITPLPPAPPPTLRRSRRNRRGRQLGRHVVVASRRRNRSAPPAVEEVPVTRPPRQSDSMETNPPSPPVPTNTGVVFNATLSNVSPIGVTTASIVGTRLSVIDTRNTENVTNQNTSVLNRGFVETPGSSSLATLGSSESRRLSTLSMNSEMTTATASPERLSQNPRGTGGQNNGAPPQPPPAATNQPTQPPDPSD</sequence>
<keyword evidence="3" id="KW-1185">Reference proteome</keyword>
<dbReference type="eggNOG" id="ENOG502SG2G">
    <property type="taxonomic scope" value="Eukaryota"/>
</dbReference>
<feature type="region of interest" description="Disordered" evidence="1">
    <location>
        <begin position="389"/>
        <end position="461"/>
    </location>
</feature>
<dbReference type="OrthoDB" id="5828268at2759"/>
<feature type="compositionally biased region" description="Polar residues" evidence="1">
    <location>
        <begin position="536"/>
        <end position="554"/>
    </location>
</feature>